<name>A0A0A8ZXT1_ARUDO</name>
<accession>A0A0A8ZXT1</accession>
<organism evidence="1">
    <name type="scientific">Arundo donax</name>
    <name type="common">Giant reed</name>
    <name type="synonym">Donax arundinaceus</name>
    <dbReference type="NCBI Taxonomy" id="35708"/>
    <lineage>
        <taxon>Eukaryota</taxon>
        <taxon>Viridiplantae</taxon>
        <taxon>Streptophyta</taxon>
        <taxon>Embryophyta</taxon>
        <taxon>Tracheophyta</taxon>
        <taxon>Spermatophyta</taxon>
        <taxon>Magnoliopsida</taxon>
        <taxon>Liliopsida</taxon>
        <taxon>Poales</taxon>
        <taxon>Poaceae</taxon>
        <taxon>PACMAD clade</taxon>
        <taxon>Arundinoideae</taxon>
        <taxon>Arundineae</taxon>
        <taxon>Arundo</taxon>
    </lineage>
</organism>
<dbReference type="EMBL" id="GBRH01253706">
    <property type="protein sequence ID" value="JAD44189.1"/>
    <property type="molecule type" value="Transcribed_RNA"/>
</dbReference>
<reference evidence="1" key="2">
    <citation type="journal article" date="2015" name="Data Brief">
        <title>Shoot transcriptome of the giant reed, Arundo donax.</title>
        <authorList>
            <person name="Barrero R.A."/>
            <person name="Guerrero F.D."/>
            <person name="Moolhuijzen P."/>
            <person name="Goolsby J.A."/>
            <person name="Tidwell J."/>
            <person name="Bellgard S.E."/>
            <person name="Bellgard M.I."/>
        </authorList>
    </citation>
    <scope>NUCLEOTIDE SEQUENCE</scope>
    <source>
        <tissue evidence="1">Shoot tissue taken approximately 20 cm above the soil surface</tissue>
    </source>
</reference>
<proteinExistence type="predicted"/>
<sequence>MQEFPMTVNQSKPDFVARHWICSPVLATAKLAQAFITLDIVKRSGFNPQHNDSWNNLNAFSKNSF</sequence>
<dbReference type="AlphaFoldDB" id="A0A0A8ZXT1"/>
<evidence type="ECO:0000313" key="1">
    <source>
        <dbReference type="EMBL" id="JAD44189.1"/>
    </source>
</evidence>
<reference evidence="1" key="1">
    <citation type="submission" date="2014-09" db="EMBL/GenBank/DDBJ databases">
        <authorList>
            <person name="Magalhaes I.L.F."/>
            <person name="Oliveira U."/>
            <person name="Santos F.R."/>
            <person name="Vidigal T.H.D.A."/>
            <person name="Brescovit A.D."/>
            <person name="Santos A.J."/>
        </authorList>
    </citation>
    <scope>NUCLEOTIDE SEQUENCE</scope>
    <source>
        <tissue evidence="1">Shoot tissue taken approximately 20 cm above the soil surface</tissue>
    </source>
</reference>
<protein>
    <submittedName>
        <fullName evidence="1">Uncharacterized protein</fullName>
    </submittedName>
</protein>